<organism evidence="3 4">
    <name type="scientific">Infirmifilum uzonense</name>
    <dbReference type="NCBI Taxonomy" id="1550241"/>
    <lineage>
        <taxon>Archaea</taxon>
        <taxon>Thermoproteota</taxon>
        <taxon>Thermoprotei</taxon>
        <taxon>Thermofilales</taxon>
        <taxon>Thermofilaceae</taxon>
        <taxon>Infirmifilum</taxon>
    </lineage>
</organism>
<reference evidence="3 4" key="1">
    <citation type="journal article" date="2015" name="Stand. Genomic Sci.">
        <title>Complete genome sequence of and proposal of Thermofilum uzonense sp. nov. a novel hyperthermophilic crenarchaeon and emended description of the genus Thermofilum.</title>
        <authorList>
            <person name="Toshchakov S.V."/>
            <person name="Korzhenkov A.A."/>
            <person name="Samarov N.I."/>
            <person name="Mazunin I.O."/>
            <person name="Mozhey O.I."/>
            <person name="Shmyr I.S."/>
            <person name="Derbikova K.S."/>
            <person name="Taranov E.A."/>
            <person name="Dominova I.N."/>
            <person name="Bonch-Osmolovskaya E.A."/>
            <person name="Patrushev M.V."/>
            <person name="Podosokorskaya O.A."/>
            <person name="Kublanov I.V."/>
        </authorList>
    </citation>
    <scope>NUCLEOTIDE SEQUENCE [LARGE SCALE GENOMIC DNA]</scope>
    <source>
        <strain evidence="3 4">1807-2</strain>
    </source>
</reference>
<dbReference type="GO" id="GO:0016853">
    <property type="term" value="F:isomerase activity"/>
    <property type="evidence" value="ECO:0007669"/>
    <property type="project" value="UniProtKB-KW"/>
</dbReference>
<evidence type="ECO:0000256" key="1">
    <source>
        <dbReference type="ARBA" id="ARBA00023235"/>
    </source>
</evidence>
<dbReference type="KEGG" id="thf:MA03_05430"/>
<dbReference type="HOGENOM" id="CLU_064084_0_0_2"/>
<name>A0A0F7FHN6_9CREN</name>
<dbReference type="OrthoDB" id="30937at2157"/>
<dbReference type="EMBL" id="CP009961">
    <property type="protein sequence ID" value="AKG38820.1"/>
    <property type="molecule type" value="Genomic_DNA"/>
</dbReference>
<dbReference type="STRING" id="1550241.MA03_05430"/>
<evidence type="ECO:0000259" key="2">
    <source>
        <dbReference type="Pfam" id="PF01261"/>
    </source>
</evidence>
<evidence type="ECO:0000313" key="4">
    <source>
        <dbReference type="Proteomes" id="UP000067434"/>
    </source>
</evidence>
<dbReference type="SUPFAM" id="SSF51658">
    <property type="entry name" value="Xylose isomerase-like"/>
    <property type="match status" value="1"/>
</dbReference>
<feature type="domain" description="Xylose isomerase-like TIM barrel" evidence="2">
    <location>
        <begin position="60"/>
        <end position="289"/>
    </location>
</feature>
<keyword evidence="1" id="KW-0413">Isomerase</keyword>
<sequence length="307" mass="34259">MFAVLSKKGRYIHAVPFPWKVSIVAFMAHPLLMKNDLQSSLEAIRVLTNDPFFDMIEVNLLSDDIWRQLEPVIKNSGVDLAIGLQPMTTAQGYNPASIIEQKRKEAVEALSQAIRKAAERGVRKVGFSSGADPGSDNREAAKDSLVKSLKELAAFSSKLGVSLILETFDRDWDKRQLIGPIREAVSVVEEVRQEYNNIGLLWDLSHAPMLGESPEDLKIARNYLSHIHIGCTKKLPDGKLMDWHPGFYRPGAINGVEEVSHLLKVLDEINYVGAIGFEVKPEEGQHWREVVEAAKGVLYTAFAKLVF</sequence>
<dbReference type="Pfam" id="PF01261">
    <property type="entry name" value="AP_endonuc_2"/>
    <property type="match status" value="1"/>
</dbReference>
<dbReference type="InterPro" id="IPR013022">
    <property type="entry name" value="Xyl_isomerase-like_TIM-brl"/>
</dbReference>
<dbReference type="AlphaFoldDB" id="A0A0F7FHN6"/>
<dbReference type="PANTHER" id="PTHR43489">
    <property type="entry name" value="ISOMERASE"/>
    <property type="match status" value="1"/>
</dbReference>
<dbReference type="Gene3D" id="3.20.20.150">
    <property type="entry name" value="Divalent-metal-dependent TIM barrel enzymes"/>
    <property type="match status" value="1"/>
</dbReference>
<dbReference type="PANTHER" id="PTHR43489:SF7">
    <property type="entry name" value="3-DEHYDRO-D-GULOSIDE 4-EPIMERASE-RELATED"/>
    <property type="match status" value="1"/>
</dbReference>
<dbReference type="Proteomes" id="UP000067434">
    <property type="component" value="Chromosome"/>
</dbReference>
<dbReference type="GeneID" id="25401651"/>
<gene>
    <name evidence="3" type="ORF">MA03_05430</name>
</gene>
<dbReference type="RefSeq" id="WP_052884298.1">
    <property type="nucleotide sequence ID" value="NZ_CP009961.1"/>
</dbReference>
<keyword evidence="4" id="KW-1185">Reference proteome</keyword>
<protein>
    <recommendedName>
        <fullName evidence="2">Xylose isomerase-like TIM barrel domain-containing protein</fullName>
    </recommendedName>
</protein>
<proteinExistence type="predicted"/>
<dbReference type="InterPro" id="IPR036237">
    <property type="entry name" value="Xyl_isomerase-like_sf"/>
</dbReference>
<dbReference type="PATRIC" id="fig|1550241.5.peg.1142"/>
<evidence type="ECO:0000313" key="3">
    <source>
        <dbReference type="EMBL" id="AKG38820.1"/>
    </source>
</evidence>
<accession>A0A0F7FHN6</accession>
<dbReference type="InterPro" id="IPR050417">
    <property type="entry name" value="Sugar_Epim/Isomerase"/>
</dbReference>